<feature type="compositionally biased region" description="Low complexity" evidence="1">
    <location>
        <begin position="8"/>
        <end position="18"/>
    </location>
</feature>
<sequence length="276" mass="29329">MIYGYVTPNSISPANSISPEKKKDGAEGIKKKMKNAPSCEVVDLTGSNDDGTGSDDDGGGPMKKQKTDSKKKKTIMDLKHPGKATAKKPNGNATKSLYLIALTWPSASECKVLKNYLLTLQQGVRDVSQTALEHCFQRDDSRHMSIDQVSLTLAKADALSYEGIATPPTLTFGSLQANGNYVGLKLDDASREAVMDMVGAMGAQHRLTKNGVTDKKAHVSLLRKRGFSGSTKAPFVAGEKAVGGMAVGAVEGGLRVIIKKLGDTPWSDARELFSGA</sequence>
<gene>
    <name evidence="2" type="ORF">TrCOL_g2757</name>
</gene>
<feature type="compositionally biased region" description="Basic and acidic residues" evidence="1">
    <location>
        <begin position="19"/>
        <end position="30"/>
    </location>
</feature>
<keyword evidence="3" id="KW-1185">Reference proteome</keyword>
<protein>
    <submittedName>
        <fullName evidence="2">Uncharacterized protein</fullName>
    </submittedName>
</protein>
<dbReference type="Proteomes" id="UP001165065">
    <property type="component" value="Unassembled WGS sequence"/>
</dbReference>
<name>A0A9W7L4P5_9STRA</name>
<feature type="region of interest" description="Disordered" evidence="1">
    <location>
        <begin position="1"/>
        <end position="89"/>
    </location>
</feature>
<proteinExistence type="predicted"/>
<dbReference type="EMBL" id="BRYA01000014">
    <property type="protein sequence ID" value="GMI32019.1"/>
    <property type="molecule type" value="Genomic_DNA"/>
</dbReference>
<accession>A0A9W7L4P5</accession>
<evidence type="ECO:0000313" key="3">
    <source>
        <dbReference type="Proteomes" id="UP001165065"/>
    </source>
</evidence>
<evidence type="ECO:0000256" key="1">
    <source>
        <dbReference type="SAM" id="MobiDB-lite"/>
    </source>
</evidence>
<dbReference type="AlphaFoldDB" id="A0A9W7L4P5"/>
<organism evidence="2 3">
    <name type="scientific">Triparma columacea</name>
    <dbReference type="NCBI Taxonomy" id="722753"/>
    <lineage>
        <taxon>Eukaryota</taxon>
        <taxon>Sar</taxon>
        <taxon>Stramenopiles</taxon>
        <taxon>Ochrophyta</taxon>
        <taxon>Bolidophyceae</taxon>
        <taxon>Parmales</taxon>
        <taxon>Triparmaceae</taxon>
        <taxon>Triparma</taxon>
    </lineage>
</organism>
<reference evidence="3" key="1">
    <citation type="journal article" date="2023" name="Commun. Biol.">
        <title>Genome analysis of Parmales, the sister group of diatoms, reveals the evolutionary specialization of diatoms from phago-mixotrophs to photoautotrophs.</title>
        <authorList>
            <person name="Ban H."/>
            <person name="Sato S."/>
            <person name="Yoshikawa S."/>
            <person name="Yamada K."/>
            <person name="Nakamura Y."/>
            <person name="Ichinomiya M."/>
            <person name="Sato N."/>
            <person name="Blanc-Mathieu R."/>
            <person name="Endo H."/>
            <person name="Kuwata A."/>
            <person name="Ogata H."/>
        </authorList>
    </citation>
    <scope>NUCLEOTIDE SEQUENCE [LARGE SCALE GENOMIC DNA]</scope>
</reference>
<evidence type="ECO:0000313" key="2">
    <source>
        <dbReference type="EMBL" id="GMI32019.1"/>
    </source>
</evidence>
<dbReference type="OrthoDB" id="200623at2759"/>
<comment type="caution">
    <text evidence="2">The sequence shown here is derived from an EMBL/GenBank/DDBJ whole genome shotgun (WGS) entry which is preliminary data.</text>
</comment>